<sequence>MAQFASDWKTATLDFDRSDLEFTDDDVDQFSSL</sequence>
<organism evidence="2">
    <name type="scientific">marine sediment metagenome</name>
    <dbReference type="NCBI Taxonomy" id="412755"/>
    <lineage>
        <taxon>unclassified sequences</taxon>
        <taxon>metagenomes</taxon>
        <taxon>ecological metagenomes</taxon>
    </lineage>
</organism>
<protein>
    <submittedName>
        <fullName evidence="2">Uncharacterized protein</fullName>
    </submittedName>
</protein>
<dbReference type="EMBL" id="LAZR01002216">
    <property type="protein sequence ID" value="KKN32951.1"/>
    <property type="molecule type" value="Genomic_DNA"/>
</dbReference>
<dbReference type="AlphaFoldDB" id="A0A0F9S7H3"/>
<evidence type="ECO:0000313" key="1">
    <source>
        <dbReference type="EMBL" id="KKL66073.1"/>
    </source>
</evidence>
<accession>A0A0F9S7H3</accession>
<proteinExistence type="predicted"/>
<comment type="caution">
    <text evidence="2">The sequence shown here is derived from an EMBL/GenBank/DDBJ whole genome shotgun (WGS) entry which is preliminary data.</text>
</comment>
<evidence type="ECO:0000313" key="2">
    <source>
        <dbReference type="EMBL" id="KKN32951.1"/>
    </source>
</evidence>
<gene>
    <name evidence="2" type="ORF">LCGC14_0808600</name>
    <name evidence="1" type="ORF">LCGC14_2148670</name>
</gene>
<dbReference type="EMBL" id="LAZR01027322">
    <property type="protein sequence ID" value="KKL66073.1"/>
    <property type="molecule type" value="Genomic_DNA"/>
</dbReference>
<reference evidence="2" key="1">
    <citation type="journal article" date="2015" name="Nature">
        <title>Complex archaea that bridge the gap between prokaryotes and eukaryotes.</title>
        <authorList>
            <person name="Spang A."/>
            <person name="Saw J.H."/>
            <person name="Jorgensen S.L."/>
            <person name="Zaremba-Niedzwiedzka K."/>
            <person name="Martijn J."/>
            <person name="Lind A.E."/>
            <person name="van Eijk R."/>
            <person name="Schleper C."/>
            <person name="Guy L."/>
            <person name="Ettema T.J."/>
        </authorList>
    </citation>
    <scope>NUCLEOTIDE SEQUENCE</scope>
</reference>
<name>A0A0F9S7H3_9ZZZZ</name>